<comment type="caution">
    <text evidence="7">The sequence shown here is derived from an EMBL/GenBank/DDBJ whole genome shotgun (WGS) entry which is preliminary data.</text>
</comment>
<dbReference type="Pfam" id="PF13923">
    <property type="entry name" value="zf-C3HC4_2"/>
    <property type="match status" value="1"/>
</dbReference>
<name>A0A1Y2CM55_9BASI</name>
<feature type="zinc finger region" description="TRAF-type" evidence="4">
    <location>
        <begin position="99"/>
        <end position="148"/>
    </location>
</feature>
<keyword evidence="3 4" id="KW-0862">Zinc</keyword>
<dbReference type="OrthoDB" id="5600418at2759"/>
<dbReference type="PANTHER" id="PTHR10131">
    <property type="entry name" value="TNF RECEPTOR ASSOCIATED FACTOR"/>
    <property type="match status" value="1"/>
</dbReference>
<keyword evidence="2 4" id="KW-0863">Zinc-finger</keyword>
<evidence type="ECO:0000313" key="8">
    <source>
        <dbReference type="Proteomes" id="UP000193467"/>
    </source>
</evidence>
<dbReference type="GO" id="GO:0008270">
    <property type="term" value="F:zinc ion binding"/>
    <property type="evidence" value="ECO:0007669"/>
    <property type="project" value="UniProtKB-KW"/>
</dbReference>
<keyword evidence="1 4" id="KW-0479">Metal-binding</keyword>
<dbReference type="InterPro" id="IPR001841">
    <property type="entry name" value="Znf_RING"/>
</dbReference>
<gene>
    <name evidence="7" type="ORF">BCR35DRAFT_310873</name>
</gene>
<dbReference type="InParanoid" id="A0A1Y2CM55"/>
<dbReference type="SUPFAM" id="SSF49599">
    <property type="entry name" value="TRAF domain-like"/>
    <property type="match status" value="1"/>
</dbReference>
<organism evidence="7 8">
    <name type="scientific">Leucosporidium creatinivorum</name>
    <dbReference type="NCBI Taxonomy" id="106004"/>
    <lineage>
        <taxon>Eukaryota</taxon>
        <taxon>Fungi</taxon>
        <taxon>Dikarya</taxon>
        <taxon>Basidiomycota</taxon>
        <taxon>Pucciniomycotina</taxon>
        <taxon>Microbotryomycetes</taxon>
        <taxon>Leucosporidiales</taxon>
        <taxon>Leucosporidium</taxon>
    </lineage>
</organism>
<evidence type="ECO:0000256" key="1">
    <source>
        <dbReference type="ARBA" id="ARBA00022723"/>
    </source>
</evidence>
<sequence>MGIPVELFLDTVPEHLICTICQDVLERGTMSGCTEDHPYCLKCVRTWVRQRETCPTCRQPTSRSRLRETQLLRREVGCLRSRCSDNECNWQGEYSDLQAHLDSTCNFHPRPCSNRGCTVLVSALQLPQHLDVACALTLFSCARGGKHCGGPNRGCFTRGAGRAGHDAVCGAYRCPNFNCTTVGTLNVMQAHAPGCAWHLQHAVDLHHSVQALTNELAQARQHILTLEALQHQDAYPHPTIGMEMDAWANKRARNQLPPGGSAARLPMGEVSNGVAVPAAATSTLPAPLP</sequence>
<dbReference type="Gene3D" id="3.30.40.10">
    <property type="entry name" value="Zinc/RING finger domain, C3HC4 (zinc finger)"/>
    <property type="match status" value="2"/>
</dbReference>
<protein>
    <recommendedName>
        <fullName evidence="9">RING-type domain-containing protein</fullName>
    </recommendedName>
</protein>
<dbReference type="InterPro" id="IPR013083">
    <property type="entry name" value="Znf_RING/FYVE/PHD"/>
</dbReference>
<evidence type="ECO:0000256" key="2">
    <source>
        <dbReference type="ARBA" id="ARBA00022771"/>
    </source>
</evidence>
<evidence type="ECO:0000256" key="3">
    <source>
        <dbReference type="ARBA" id="ARBA00022833"/>
    </source>
</evidence>
<keyword evidence="8" id="KW-1185">Reference proteome</keyword>
<dbReference type="AlphaFoldDB" id="A0A1Y2CM55"/>
<accession>A0A1Y2CM55</accession>
<dbReference type="SUPFAM" id="SSF57850">
    <property type="entry name" value="RING/U-box"/>
    <property type="match status" value="1"/>
</dbReference>
<evidence type="ECO:0000313" key="7">
    <source>
        <dbReference type="EMBL" id="ORY48006.1"/>
    </source>
</evidence>
<reference evidence="7 8" key="1">
    <citation type="submission" date="2016-07" db="EMBL/GenBank/DDBJ databases">
        <title>Pervasive Adenine N6-methylation of Active Genes in Fungi.</title>
        <authorList>
            <consortium name="DOE Joint Genome Institute"/>
            <person name="Mondo S.J."/>
            <person name="Dannebaum R.O."/>
            <person name="Kuo R.C."/>
            <person name="Labutti K."/>
            <person name="Haridas S."/>
            <person name="Kuo A."/>
            <person name="Salamov A."/>
            <person name="Ahrendt S.R."/>
            <person name="Lipzen A."/>
            <person name="Sullivan W."/>
            <person name="Andreopoulos W.B."/>
            <person name="Clum A."/>
            <person name="Lindquist E."/>
            <person name="Daum C."/>
            <person name="Ramamoorthy G.K."/>
            <person name="Gryganskyi A."/>
            <person name="Culley D."/>
            <person name="Magnuson J.K."/>
            <person name="James T.Y."/>
            <person name="O'Malley M.A."/>
            <person name="Stajich J.E."/>
            <person name="Spatafora J.W."/>
            <person name="Visel A."/>
            <person name="Grigoriev I.V."/>
        </authorList>
    </citation>
    <scope>NUCLEOTIDE SEQUENCE [LARGE SCALE GENOMIC DNA]</scope>
    <source>
        <strain evidence="7 8">62-1032</strain>
    </source>
</reference>
<dbReference type="Proteomes" id="UP000193467">
    <property type="component" value="Unassembled WGS sequence"/>
</dbReference>
<dbReference type="PROSITE" id="PS50089">
    <property type="entry name" value="ZF_RING_2"/>
    <property type="match status" value="1"/>
</dbReference>
<evidence type="ECO:0000259" key="6">
    <source>
        <dbReference type="PROSITE" id="PS50145"/>
    </source>
</evidence>
<evidence type="ECO:0008006" key="9">
    <source>
        <dbReference type="Google" id="ProtNLM"/>
    </source>
</evidence>
<dbReference type="PROSITE" id="PS50145">
    <property type="entry name" value="ZF_TRAF"/>
    <property type="match status" value="1"/>
</dbReference>
<evidence type="ECO:0000259" key="5">
    <source>
        <dbReference type="PROSITE" id="PS50089"/>
    </source>
</evidence>
<dbReference type="InterPro" id="IPR001293">
    <property type="entry name" value="Znf_TRAF"/>
</dbReference>
<dbReference type="EMBL" id="MCGR01000115">
    <property type="protein sequence ID" value="ORY48006.1"/>
    <property type="molecule type" value="Genomic_DNA"/>
</dbReference>
<evidence type="ECO:0000256" key="4">
    <source>
        <dbReference type="PROSITE-ProRule" id="PRU00207"/>
    </source>
</evidence>
<dbReference type="STRING" id="106004.A0A1Y2CM55"/>
<dbReference type="PANTHER" id="PTHR10131:SF94">
    <property type="entry name" value="TNF RECEPTOR-ASSOCIATED FACTOR 4"/>
    <property type="match status" value="1"/>
</dbReference>
<proteinExistence type="predicted"/>
<feature type="domain" description="TRAF-type" evidence="6">
    <location>
        <begin position="99"/>
        <end position="148"/>
    </location>
</feature>
<feature type="domain" description="RING-type" evidence="5">
    <location>
        <begin position="18"/>
        <end position="58"/>
    </location>
</feature>